<dbReference type="OrthoDB" id="7346411at2"/>
<dbReference type="Proteomes" id="UP000192936">
    <property type="component" value="Unassembled WGS sequence"/>
</dbReference>
<gene>
    <name evidence="2" type="ORF">SAMN02982917_0027</name>
</gene>
<accession>A0A1X7HPZ9</accession>
<evidence type="ECO:0000313" key="2">
    <source>
        <dbReference type="EMBL" id="SMF90885.1"/>
    </source>
</evidence>
<evidence type="ECO:0000313" key="3">
    <source>
        <dbReference type="Proteomes" id="UP000192936"/>
    </source>
</evidence>
<dbReference type="AlphaFoldDB" id="A0A1X7HPZ9"/>
<protein>
    <submittedName>
        <fullName evidence="2">Uncharacterized protein</fullName>
    </submittedName>
</protein>
<evidence type="ECO:0000256" key="1">
    <source>
        <dbReference type="SAM" id="MobiDB-lite"/>
    </source>
</evidence>
<feature type="region of interest" description="Disordered" evidence="1">
    <location>
        <begin position="297"/>
        <end position="336"/>
    </location>
</feature>
<organism evidence="2 3">
    <name type="scientific">Azospirillum oryzae</name>
    <dbReference type="NCBI Taxonomy" id="286727"/>
    <lineage>
        <taxon>Bacteria</taxon>
        <taxon>Pseudomonadati</taxon>
        <taxon>Pseudomonadota</taxon>
        <taxon>Alphaproteobacteria</taxon>
        <taxon>Rhodospirillales</taxon>
        <taxon>Azospirillaceae</taxon>
        <taxon>Azospirillum</taxon>
    </lineage>
</organism>
<reference evidence="2 3" key="1">
    <citation type="submission" date="2017-04" db="EMBL/GenBank/DDBJ databases">
        <authorList>
            <person name="Afonso C.L."/>
            <person name="Miller P.J."/>
            <person name="Scott M.A."/>
            <person name="Spackman E."/>
            <person name="Goraichik I."/>
            <person name="Dimitrov K.M."/>
            <person name="Suarez D.L."/>
            <person name="Swayne D.E."/>
        </authorList>
    </citation>
    <scope>NUCLEOTIDE SEQUENCE [LARGE SCALE GENOMIC DNA]</scope>
    <source>
        <strain evidence="2 3">A2P</strain>
    </source>
</reference>
<dbReference type="RefSeq" id="WP_085091860.1">
    <property type="nucleotide sequence ID" value="NZ_FXAK01000010.1"/>
</dbReference>
<proteinExistence type="predicted"/>
<dbReference type="EMBL" id="FXAK01000010">
    <property type="protein sequence ID" value="SMF90885.1"/>
    <property type="molecule type" value="Genomic_DNA"/>
</dbReference>
<dbReference type="STRING" id="286727.SAMN02982917_0027"/>
<sequence>MPTLDTDRFAKVLALAGSDHDGEALAALRKARGMLQTAGMTFTDVAQRMGTPAVPDNSASFTDAEFDDLMRQWAEPTAKKKPAPYVDPCGNKWGSKADYESWKASNDARFERDRQKHAAERAAIIARYGCFEAAAARDEREQLLHEAAMPWLEGANVEVDPEFAHQSGRWHKRMGGWEPYGSTKHPVAPCRLAIENAYPMPSTIREARDEHLAWEQRSRELDLIQEAYGAYEVLDLPAHYRWERVRRLYESELPIVTMDDLHIRLQFARDADNTHDVCDAVPSIIDAFERLVMHAPHATSVGAPPSRRPRKTKPKAATAPADPRQRDLFPENGATP</sequence>
<name>A0A1X7HPZ9_9PROT</name>